<keyword evidence="1" id="KW-0479">Metal-binding</keyword>
<dbReference type="Gene3D" id="4.10.60.10">
    <property type="entry name" value="Zinc finger, CCHC-type"/>
    <property type="match status" value="1"/>
</dbReference>
<evidence type="ECO:0000256" key="2">
    <source>
        <dbReference type="SAM" id="MobiDB-lite"/>
    </source>
</evidence>
<dbReference type="EMBL" id="KQ258307">
    <property type="protein sequence ID" value="KOM26159.1"/>
    <property type="molecule type" value="Genomic_DNA"/>
</dbReference>
<reference evidence="5" key="1">
    <citation type="journal article" date="2015" name="Proc. Natl. Acad. Sci. U.S.A.">
        <title>Genome sequencing of adzuki bean (Vigna angularis) provides insight into high starch and low fat accumulation and domestication.</title>
        <authorList>
            <person name="Yang K."/>
            <person name="Tian Z."/>
            <person name="Chen C."/>
            <person name="Luo L."/>
            <person name="Zhao B."/>
            <person name="Wang Z."/>
            <person name="Yu L."/>
            <person name="Li Y."/>
            <person name="Sun Y."/>
            <person name="Li W."/>
            <person name="Chen Y."/>
            <person name="Li Y."/>
            <person name="Zhang Y."/>
            <person name="Ai D."/>
            <person name="Zhao J."/>
            <person name="Shang C."/>
            <person name="Ma Y."/>
            <person name="Wu B."/>
            <person name="Wang M."/>
            <person name="Gao L."/>
            <person name="Sun D."/>
            <person name="Zhang P."/>
            <person name="Guo F."/>
            <person name="Wang W."/>
            <person name="Li Y."/>
            <person name="Wang J."/>
            <person name="Varshney R.K."/>
            <person name="Wang J."/>
            <person name="Ling H.Q."/>
            <person name="Wan P."/>
        </authorList>
    </citation>
    <scope>NUCLEOTIDE SEQUENCE</scope>
    <source>
        <strain evidence="5">cv. Jingnong 6</strain>
    </source>
</reference>
<feature type="domain" description="CCHC-type" evidence="3">
    <location>
        <begin position="80"/>
        <end position="93"/>
    </location>
</feature>
<dbReference type="GO" id="GO:0008270">
    <property type="term" value="F:zinc ion binding"/>
    <property type="evidence" value="ECO:0007669"/>
    <property type="project" value="UniProtKB-KW"/>
</dbReference>
<dbReference type="InterPro" id="IPR036875">
    <property type="entry name" value="Znf_CCHC_sf"/>
</dbReference>
<name>A0A0L9T7U5_PHAAN</name>
<dbReference type="Gramene" id="KOM26159">
    <property type="protein sequence ID" value="KOM26159"/>
    <property type="gene ID" value="LR48_Vigan233s002600"/>
</dbReference>
<dbReference type="SUPFAM" id="SSF57756">
    <property type="entry name" value="Retrovirus zinc finger-like domains"/>
    <property type="match status" value="1"/>
</dbReference>
<evidence type="ECO:0000313" key="4">
    <source>
        <dbReference type="EMBL" id="KOM26159.1"/>
    </source>
</evidence>
<dbReference type="PROSITE" id="PS50158">
    <property type="entry name" value="ZF_CCHC"/>
    <property type="match status" value="1"/>
</dbReference>
<keyword evidence="1" id="KW-0863">Zinc-finger</keyword>
<proteinExistence type="predicted"/>
<dbReference type="Proteomes" id="UP000053144">
    <property type="component" value="Unassembled WGS sequence"/>
</dbReference>
<evidence type="ECO:0000256" key="1">
    <source>
        <dbReference type="PROSITE-ProRule" id="PRU00047"/>
    </source>
</evidence>
<protein>
    <recommendedName>
        <fullName evidence="3">CCHC-type domain-containing protein</fullName>
    </recommendedName>
</protein>
<feature type="compositionally biased region" description="Polar residues" evidence="2">
    <location>
        <begin position="33"/>
        <end position="47"/>
    </location>
</feature>
<dbReference type="AlphaFoldDB" id="A0A0L9T7U5"/>
<keyword evidence="1" id="KW-0862">Zinc</keyword>
<sequence>MKQQQQVMRGPKSSRNITNSRRTRRMPYARTGLPSTPNGSQAQSLVAANRSGQQGVVKCFQCGGPHYRASCPKLLGVKLCTRCRRNGHLERKCNMGGRAVMTPLDAERNQPRGVVEQAIGQD</sequence>
<dbReference type="InterPro" id="IPR001878">
    <property type="entry name" value="Znf_CCHC"/>
</dbReference>
<organism evidence="4 5">
    <name type="scientific">Phaseolus angularis</name>
    <name type="common">Azuki bean</name>
    <name type="synonym">Vigna angularis</name>
    <dbReference type="NCBI Taxonomy" id="3914"/>
    <lineage>
        <taxon>Eukaryota</taxon>
        <taxon>Viridiplantae</taxon>
        <taxon>Streptophyta</taxon>
        <taxon>Embryophyta</taxon>
        <taxon>Tracheophyta</taxon>
        <taxon>Spermatophyta</taxon>
        <taxon>Magnoliopsida</taxon>
        <taxon>eudicotyledons</taxon>
        <taxon>Gunneridae</taxon>
        <taxon>Pentapetalae</taxon>
        <taxon>rosids</taxon>
        <taxon>fabids</taxon>
        <taxon>Fabales</taxon>
        <taxon>Fabaceae</taxon>
        <taxon>Papilionoideae</taxon>
        <taxon>50 kb inversion clade</taxon>
        <taxon>NPAAA clade</taxon>
        <taxon>indigoferoid/millettioid clade</taxon>
        <taxon>Phaseoleae</taxon>
        <taxon>Vigna</taxon>
    </lineage>
</organism>
<gene>
    <name evidence="4" type="ORF">LR48_Vigan233s002600</name>
</gene>
<accession>A0A0L9T7U5</accession>
<dbReference type="GO" id="GO:0003676">
    <property type="term" value="F:nucleic acid binding"/>
    <property type="evidence" value="ECO:0007669"/>
    <property type="project" value="InterPro"/>
</dbReference>
<evidence type="ECO:0000259" key="3">
    <source>
        <dbReference type="PROSITE" id="PS50158"/>
    </source>
</evidence>
<evidence type="ECO:0000313" key="5">
    <source>
        <dbReference type="Proteomes" id="UP000053144"/>
    </source>
</evidence>
<feature type="region of interest" description="Disordered" evidence="2">
    <location>
        <begin position="1"/>
        <end position="47"/>
    </location>
</feature>